<evidence type="ECO:0000313" key="3">
    <source>
        <dbReference type="Proteomes" id="UP001153269"/>
    </source>
</evidence>
<proteinExistence type="predicted"/>
<keyword evidence="3" id="KW-1185">Reference proteome</keyword>
<evidence type="ECO:0000256" key="1">
    <source>
        <dbReference type="SAM" id="MobiDB-lite"/>
    </source>
</evidence>
<reference evidence="2" key="1">
    <citation type="submission" date="2020-03" db="EMBL/GenBank/DDBJ databases">
        <authorList>
            <person name="Weist P."/>
        </authorList>
    </citation>
    <scope>NUCLEOTIDE SEQUENCE</scope>
</reference>
<evidence type="ECO:0000313" key="2">
    <source>
        <dbReference type="EMBL" id="CAB1445123.1"/>
    </source>
</evidence>
<organism evidence="2 3">
    <name type="scientific">Pleuronectes platessa</name>
    <name type="common">European plaice</name>
    <dbReference type="NCBI Taxonomy" id="8262"/>
    <lineage>
        <taxon>Eukaryota</taxon>
        <taxon>Metazoa</taxon>
        <taxon>Chordata</taxon>
        <taxon>Craniata</taxon>
        <taxon>Vertebrata</taxon>
        <taxon>Euteleostomi</taxon>
        <taxon>Actinopterygii</taxon>
        <taxon>Neopterygii</taxon>
        <taxon>Teleostei</taxon>
        <taxon>Neoteleostei</taxon>
        <taxon>Acanthomorphata</taxon>
        <taxon>Carangaria</taxon>
        <taxon>Pleuronectiformes</taxon>
        <taxon>Pleuronectoidei</taxon>
        <taxon>Pleuronectidae</taxon>
        <taxon>Pleuronectes</taxon>
    </lineage>
</organism>
<protein>
    <submittedName>
        <fullName evidence="2">Uncharacterized protein</fullName>
    </submittedName>
</protein>
<dbReference type="AlphaFoldDB" id="A0A9N7YZ03"/>
<name>A0A9N7YZ03_PLEPL</name>
<dbReference type="EMBL" id="CADEAL010003557">
    <property type="protein sequence ID" value="CAB1445123.1"/>
    <property type="molecule type" value="Genomic_DNA"/>
</dbReference>
<comment type="caution">
    <text evidence="2">The sequence shown here is derived from an EMBL/GenBank/DDBJ whole genome shotgun (WGS) entry which is preliminary data.</text>
</comment>
<feature type="compositionally biased region" description="Polar residues" evidence="1">
    <location>
        <begin position="54"/>
        <end position="69"/>
    </location>
</feature>
<dbReference type="Proteomes" id="UP001153269">
    <property type="component" value="Unassembled WGS sequence"/>
</dbReference>
<feature type="region of interest" description="Disordered" evidence="1">
    <location>
        <begin position="38"/>
        <end position="69"/>
    </location>
</feature>
<sequence>MQQQPAAPYRQQQVLPGPVLLRGWLVEWRSAILRLAEQREGKSAAAKRRHRASLSGTLSPNRINSGKTQ</sequence>
<gene>
    <name evidence="2" type="ORF">PLEPLA_LOCUS32854</name>
</gene>
<accession>A0A9N7YZ03</accession>